<dbReference type="Pfam" id="PF00015">
    <property type="entry name" value="MCPsignal"/>
    <property type="match status" value="1"/>
</dbReference>
<evidence type="ECO:0000256" key="1">
    <source>
        <dbReference type="ARBA" id="ARBA00023224"/>
    </source>
</evidence>
<dbReference type="PANTHER" id="PTHR32089">
    <property type="entry name" value="METHYL-ACCEPTING CHEMOTAXIS PROTEIN MCPB"/>
    <property type="match status" value="1"/>
</dbReference>
<evidence type="ECO:0000259" key="4">
    <source>
        <dbReference type="PROSITE" id="PS50111"/>
    </source>
</evidence>
<sequence length="333" mass="37509">MGGLFLTYFYFSLKVYIYETAIDTAYNYYSSAKTYSQAKILQVYVENILGNILQENVKSAEALSGLQHIASNTQGRIKDTETVLSLILEISEQTNLLSLNAAIEAARAGEMGRGFAVVADEVRKLAERTAKSTTEVRQTIGGVISDVSKITENINKIYSKMNKDKEAFQNSFSAISNTIDIINKTAENNLNLIEKTWSMIEPIPEMKKDDKLRDFIMIGAKIIDHAKFMKNVVDKLDTKDYSLLADHTQCTFGRWYYGGGMEQFKIYGTECINVLKETEIPHIEFHKEGNAIISLIKEGKLQEAISESIEFTNESQEIIDKLKKVAECIKNAK</sequence>
<dbReference type="RefSeq" id="WP_265134951.1">
    <property type="nucleotide sequence ID" value="NZ_FXTX01000001.1"/>
</dbReference>
<dbReference type="Proteomes" id="UP001157947">
    <property type="component" value="Unassembled WGS sequence"/>
</dbReference>
<dbReference type="SMART" id="SM00283">
    <property type="entry name" value="MA"/>
    <property type="match status" value="1"/>
</dbReference>
<organism evidence="5 6">
    <name type="scientific">Venenivibrio stagnispumantis</name>
    <dbReference type="NCBI Taxonomy" id="407998"/>
    <lineage>
        <taxon>Bacteria</taxon>
        <taxon>Pseudomonadati</taxon>
        <taxon>Aquificota</taxon>
        <taxon>Aquificia</taxon>
        <taxon>Aquificales</taxon>
        <taxon>Hydrogenothermaceae</taxon>
        <taxon>Venenivibrio</taxon>
    </lineage>
</organism>
<keyword evidence="1 3" id="KW-0807">Transducer</keyword>
<reference evidence="5" key="1">
    <citation type="submission" date="2017-05" db="EMBL/GenBank/DDBJ databases">
        <authorList>
            <person name="Varghese N."/>
            <person name="Submissions S."/>
        </authorList>
    </citation>
    <scope>NUCLEOTIDE SEQUENCE</scope>
    <source>
        <strain evidence="5">DSM 18763</strain>
    </source>
</reference>
<evidence type="ECO:0000313" key="6">
    <source>
        <dbReference type="Proteomes" id="UP001157947"/>
    </source>
</evidence>
<dbReference type="GO" id="GO:0006935">
    <property type="term" value="P:chemotaxis"/>
    <property type="evidence" value="ECO:0007669"/>
    <property type="project" value="InterPro"/>
</dbReference>
<dbReference type="PANTHER" id="PTHR32089:SF112">
    <property type="entry name" value="LYSOZYME-LIKE PROTEIN-RELATED"/>
    <property type="match status" value="1"/>
</dbReference>
<accession>A0AA45WIV2</accession>
<dbReference type="EMBL" id="FXTX01000001">
    <property type="protein sequence ID" value="SMP01198.1"/>
    <property type="molecule type" value="Genomic_DNA"/>
</dbReference>
<dbReference type="AlphaFoldDB" id="A0AA45WIV2"/>
<dbReference type="Gene3D" id="1.20.120.30">
    <property type="entry name" value="Aspartate receptor, ligand-binding domain"/>
    <property type="match status" value="1"/>
</dbReference>
<comment type="caution">
    <text evidence="5">The sequence shown here is derived from an EMBL/GenBank/DDBJ whole genome shotgun (WGS) entry which is preliminary data.</text>
</comment>
<dbReference type="PROSITE" id="PS50111">
    <property type="entry name" value="CHEMOTAXIS_TRANSDUC_2"/>
    <property type="match status" value="1"/>
</dbReference>
<evidence type="ECO:0000313" key="5">
    <source>
        <dbReference type="EMBL" id="SMP01198.1"/>
    </source>
</evidence>
<dbReference type="Pfam" id="PF13682">
    <property type="entry name" value="CZB"/>
    <property type="match status" value="1"/>
</dbReference>
<dbReference type="PRINTS" id="PR00260">
    <property type="entry name" value="CHEMTRNSDUCR"/>
</dbReference>
<dbReference type="GO" id="GO:0004888">
    <property type="term" value="F:transmembrane signaling receptor activity"/>
    <property type="evidence" value="ECO:0007669"/>
    <property type="project" value="InterPro"/>
</dbReference>
<dbReference type="Gene3D" id="1.10.287.950">
    <property type="entry name" value="Methyl-accepting chemotaxis protein"/>
    <property type="match status" value="1"/>
</dbReference>
<feature type="domain" description="Methyl-accepting transducer" evidence="4">
    <location>
        <begin position="76"/>
        <end position="186"/>
    </location>
</feature>
<dbReference type="InterPro" id="IPR004089">
    <property type="entry name" value="MCPsignal_dom"/>
</dbReference>
<dbReference type="GO" id="GO:0007165">
    <property type="term" value="P:signal transduction"/>
    <property type="evidence" value="ECO:0007669"/>
    <property type="project" value="UniProtKB-KW"/>
</dbReference>
<proteinExistence type="inferred from homology"/>
<dbReference type="GO" id="GO:0016020">
    <property type="term" value="C:membrane"/>
    <property type="evidence" value="ECO:0007669"/>
    <property type="project" value="InterPro"/>
</dbReference>
<keyword evidence="6" id="KW-1185">Reference proteome</keyword>
<dbReference type="InterPro" id="IPR004090">
    <property type="entry name" value="Chemotax_Me-accpt_rcpt"/>
</dbReference>
<dbReference type="InterPro" id="IPR025991">
    <property type="entry name" value="Chemoreceptor_zinc-bind_dom"/>
</dbReference>
<dbReference type="SUPFAM" id="SSF58104">
    <property type="entry name" value="Methyl-accepting chemotaxis protein (MCP) signaling domain"/>
    <property type="match status" value="1"/>
</dbReference>
<evidence type="ECO:0000256" key="3">
    <source>
        <dbReference type="PROSITE-ProRule" id="PRU00284"/>
    </source>
</evidence>
<protein>
    <submittedName>
        <fullName evidence="5">Chemoreceptor zinc-binding domain-containing protein</fullName>
    </submittedName>
</protein>
<name>A0AA45WIV2_9AQUI</name>
<comment type="similarity">
    <text evidence="2">Belongs to the methyl-accepting chemotaxis (MCP) protein family.</text>
</comment>
<evidence type="ECO:0000256" key="2">
    <source>
        <dbReference type="ARBA" id="ARBA00029447"/>
    </source>
</evidence>
<gene>
    <name evidence="5" type="ORF">SAMN06264868_101200</name>
</gene>